<dbReference type="Pfam" id="PF07386">
    <property type="entry name" value="DUF1499"/>
    <property type="match status" value="1"/>
</dbReference>
<protein>
    <recommendedName>
        <fullName evidence="4">DUF1499 domain-containing protein</fullName>
    </recommendedName>
</protein>
<sequence length="178" mass="20048">MQYDGPKYPKRKGSKPADLGPRPDGSLKGCDFVKPNCFSTSVLDEDELAELSVGYLIPPFEYTKSQSEAMQDLVSVIKAYIPGQNKIDGGGFKIITQTDNYLYIQFQSLKYGYIDDVEFSLKDDRVNMRSSSRLGYLDFGVNAKRLNFISEKLGLLDGWKTSQITASTHPGYFEKNIR</sequence>
<accession>A0AAE0F5X7</accession>
<feature type="region of interest" description="Disordered" evidence="1">
    <location>
        <begin position="1"/>
        <end position="23"/>
    </location>
</feature>
<evidence type="ECO:0000313" key="3">
    <source>
        <dbReference type="Proteomes" id="UP001190700"/>
    </source>
</evidence>
<dbReference type="InterPro" id="IPR010865">
    <property type="entry name" value="DUF1499"/>
</dbReference>
<dbReference type="PANTHER" id="PTHR34801:SF6">
    <property type="entry name" value="SLL1620 PROTEIN"/>
    <property type="match status" value="1"/>
</dbReference>
<dbReference type="Proteomes" id="UP001190700">
    <property type="component" value="Unassembled WGS sequence"/>
</dbReference>
<dbReference type="EMBL" id="LGRX02025964">
    <property type="protein sequence ID" value="KAK3251575.1"/>
    <property type="molecule type" value="Genomic_DNA"/>
</dbReference>
<dbReference type="AlphaFoldDB" id="A0AAE0F5X7"/>
<keyword evidence="3" id="KW-1185">Reference proteome</keyword>
<dbReference type="PANTHER" id="PTHR34801">
    <property type="entry name" value="EXPRESSED PROTEIN"/>
    <property type="match status" value="1"/>
</dbReference>
<reference evidence="2 3" key="1">
    <citation type="journal article" date="2015" name="Genome Biol. Evol.">
        <title>Comparative Genomics of a Bacterivorous Green Alga Reveals Evolutionary Causalities and Consequences of Phago-Mixotrophic Mode of Nutrition.</title>
        <authorList>
            <person name="Burns J.A."/>
            <person name="Paasch A."/>
            <person name="Narechania A."/>
            <person name="Kim E."/>
        </authorList>
    </citation>
    <scope>NUCLEOTIDE SEQUENCE [LARGE SCALE GENOMIC DNA]</scope>
    <source>
        <strain evidence="2 3">PLY_AMNH</strain>
    </source>
</reference>
<name>A0AAE0F5X7_9CHLO</name>
<organism evidence="2 3">
    <name type="scientific">Cymbomonas tetramitiformis</name>
    <dbReference type="NCBI Taxonomy" id="36881"/>
    <lineage>
        <taxon>Eukaryota</taxon>
        <taxon>Viridiplantae</taxon>
        <taxon>Chlorophyta</taxon>
        <taxon>Pyramimonadophyceae</taxon>
        <taxon>Pyramimonadales</taxon>
        <taxon>Pyramimonadaceae</taxon>
        <taxon>Cymbomonas</taxon>
    </lineage>
</organism>
<gene>
    <name evidence="2" type="ORF">CYMTET_39094</name>
</gene>
<comment type="caution">
    <text evidence="2">The sequence shown here is derived from an EMBL/GenBank/DDBJ whole genome shotgun (WGS) entry which is preliminary data.</text>
</comment>
<evidence type="ECO:0000256" key="1">
    <source>
        <dbReference type="SAM" id="MobiDB-lite"/>
    </source>
</evidence>
<evidence type="ECO:0008006" key="4">
    <source>
        <dbReference type="Google" id="ProtNLM"/>
    </source>
</evidence>
<evidence type="ECO:0000313" key="2">
    <source>
        <dbReference type="EMBL" id="KAK3251575.1"/>
    </source>
</evidence>
<proteinExistence type="predicted"/>